<evidence type="ECO:0000256" key="4">
    <source>
        <dbReference type="ARBA" id="ARBA00022692"/>
    </source>
</evidence>
<keyword evidence="9 10" id="KW-0998">Cell outer membrane</keyword>
<dbReference type="InterPro" id="IPR012910">
    <property type="entry name" value="Plug_dom"/>
</dbReference>
<comment type="subcellular location">
    <subcellularLocation>
        <location evidence="1 10">Cell outer membrane</location>
        <topology evidence="1 10">Multi-pass membrane protein</topology>
    </subcellularLocation>
</comment>
<name>A0A948RWS6_UNCEI</name>
<dbReference type="Gene3D" id="2.170.130.10">
    <property type="entry name" value="TonB-dependent receptor, plug domain"/>
    <property type="match status" value="1"/>
</dbReference>
<protein>
    <submittedName>
        <fullName evidence="15">TonB-dependent receptor</fullName>
    </submittedName>
</protein>
<dbReference type="PANTHER" id="PTHR30069">
    <property type="entry name" value="TONB-DEPENDENT OUTER MEMBRANE RECEPTOR"/>
    <property type="match status" value="1"/>
</dbReference>
<dbReference type="PROSITE" id="PS51257">
    <property type="entry name" value="PROKAR_LIPOPROTEIN"/>
    <property type="match status" value="1"/>
</dbReference>
<keyword evidence="5 12" id="KW-0732">Signal</keyword>
<evidence type="ECO:0000256" key="5">
    <source>
        <dbReference type="ARBA" id="ARBA00022729"/>
    </source>
</evidence>
<evidence type="ECO:0000256" key="3">
    <source>
        <dbReference type="ARBA" id="ARBA00022452"/>
    </source>
</evidence>
<keyword evidence="2 10" id="KW-0813">Transport</keyword>
<dbReference type="PROSITE" id="PS52016">
    <property type="entry name" value="TONB_DEPENDENT_REC_3"/>
    <property type="match status" value="1"/>
</dbReference>
<dbReference type="InterPro" id="IPR000531">
    <property type="entry name" value="Beta-barrel_TonB"/>
</dbReference>
<keyword evidence="3 10" id="KW-1134">Transmembrane beta strand</keyword>
<dbReference type="PANTHER" id="PTHR30069:SF29">
    <property type="entry name" value="HEMOGLOBIN AND HEMOGLOBIN-HAPTOGLOBIN-BINDING PROTEIN 1-RELATED"/>
    <property type="match status" value="1"/>
</dbReference>
<dbReference type="Pfam" id="PF07715">
    <property type="entry name" value="Plug"/>
    <property type="match status" value="1"/>
</dbReference>
<dbReference type="Pfam" id="PF13715">
    <property type="entry name" value="CarbopepD_reg_2"/>
    <property type="match status" value="1"/>
</dbReference>
<keyword evidence="8 15" id="KW-0675">Receptor</keyword>
<dbReference type="GO" id="GO:0015344">
    <property type="term" value="F:siderophore uptake transmembrane transporter activity"/>
    <property type="evidence" value="ECO:0007669"/>
    <property type="project" value="TreeGrafter"/>
</dbReference>
<dbReference type="InterPro" id="IPR036942">
    <property type="entry name" value="Beta-barrel_TonB_sf"/>
</dbReference>
<evidence type="ECO:0000256" key="8">
    <source>
        <dbReference type="ARBA" id="ARBA00023170"/>
    </source>
</evidence>
<dbReference type="GO" id="GO:0044718">
    <property type="term" value="P:siderophore transmembrane transport"/>
    <property type="evidence" value="ECO:0007669"/>
    <property type="project" value="TreeGrafter"/>
</dbReference>
<dbReference type="AlphaFoldDB" id="A0A948RWS6"/>
<evidence type="ECO:0000256" key="1">
    <source>
        <dbReference type="ARBA" id="ARBA00004571"/>
    </source>
</evidence>
<organism evidence="15 16">
    <name type="scientific">Eiseniibacteriota bacterium</name>
    <dbReference type="NCBI Taxonomy" id="2212470"/>
    <lineage>
        <taxon>Bacteria</taxon>
        <taxon>Candidatus Eiseniibacteriota</taxon>
    </lineage>
</organism>
<evidence type="ECO:0000256" key="6">
    <source>
        <dbReference type="ARBA" id="ARBA00023077"/>
    </source>
</evidence>
<evidence type="ECO:0000256" key="7">
    <source>
        <dbReference type="ARBA" id="ARBA00023136"/>
    </source>
</evidence>
<evidence type="ECO:0000256" key="11">
    <source>
        <dbReference type="RuleBase" id="RU003357"/>
    </source>
</evidence>
<evidence type="ECO:0000313" key="15">
    <source>
        <dbReference type="EMBL" id="MBU2690988.1"/>
    </source>
</evidence>
<accession>A0A948RWS6</accession>
<evidence type="ECO:0000313" key="16">
    <source>
        <dbReference type="Proteomes" id="UP000777784"/>
    </source>
</evidence>
<dbReference type="Pfam" id="PF00593">
    <property type="entry name" value="TonB_dep_Rec_b-barrel"/>
    <property type="match status" value="1"/>
</dbReference>
<feature type="domain" description="TonB-dependent receptor-like beta-barrel" evidence="13">
    <location>
        <begin position="288"/>
        <end position="696"/>
    </location>
</feature>
<dbReference type="SUPFAM" id="SSF49464">
    <property type="entry name" value="Carboxypeptidase regulatory domain-like"/>
    <property type="match status" value="1"/>
</dbReference>
<evidence type="ECO:0000256" key="2">
    <source>
        <dbReference type="ARBA" id="ARBA00022448"/>
    </source>
</evidence>
<feature type="domain" description="TonB-dependent receptor plug" evidence="14">
    <location>
        <begin position="155"/>
        <end position="229"/>
    </location>
</feature>
<feature type="signal peptide" evidence="12">
    <location>
        <begin position="1"/>
        <end position="30"/>
    </location>
</feature>
<dbReference type="InterPro" id="IPR008969">
    <property type="entry name" value="CarboxyPept-like_regulatory"/>
</dbReference>
<comment type="similarity">
    <text evidence="10 11">Belongs to the TonB-dependent receptor family.</text>
</comment>
<gene>
    <name evidence="15" type="ORF">KJ970_08665</name>
</gene>
<dbReference type="InterPro" id="IPR039426">
    <property type="entry name" value="TonB-dep_rcpt-like"/>
</dbReference>
<evidence type="ECO:0000256" key="10">
    <source>
        <dbReference type="PROSITE-ProRule" id="PRU01360"/>
    </source>
</evidence>
<feature type="chain" id="PRO_5037129949" evidence="12">
    <location>
        <begin position="31"/>
        <end position="749"/>
    </location>
</feature>
<evidence type="ECO:0000256" key="12">
    <source>
        <dbReference type="SAM" id="SignalP"/>
    </source>
</evidence>
<proteinExistence type="inferred from homology"/>
<keyword evidence="6 11" id="KW-0798">TonB box</keyword>
<dbReference type="EMBL" id="JAHJDP010000042">
    <property type="protein sequence ID" value="MBU2690988.1"/>
    <property type="molecule type" value="Genomic_DNA"/>
</dbReference>
<dbReference type="SUPFAM" id="SSF56935">
    <property type="entry name" value="Porins"/>
    <property type="match status" value="1"/>
</dbReference>
<keyword evidence="4 10" id="KW-0812">Transmembrane</keyword>
<evidence type="ECO:0000259" key="13">
    <source>
        <dbReference type="Pfam" id="PF00593"/>
    </source>
</evidence>
<reference evidence="15" key="1">
    <citation type="submission" date="2021-05" db="EMBL/GenBank/DDBJ databases">
        <title>Energy efficiency and biological interactions define the core microbiome of deep oligotrophic groundwater.</title>
        <authorList>
            <person name="Mehrshad M."/>
            <person name="Lopez-Fernandez M."/>
            <person name="Bell E."/>
            <person name="Bernier-Latmani R."/>
            <person name="Bertilsson S."/>
            <person name="Dopson M."/>
        </authorList>
    </citation>
    <scope>NUCLEOTIDE SEQUENCE</scope>
    <source>
        <strain evidence="15">Modern_marine.mb.64</strain>
    </source>
</reference>
<keyword evidence="7 10" id="KW-0472">Membrane</keyword>
<dbReference type="Gene3D" id="2.60.40.1120">
    <property type="entry name" value="Carboxypeptidase-like, regulatory domain"/>
    <property type="match status" value="1"/>
</dbReference>
<comment type="caution">
    <text evidence="15">The sequence shown here is derived from an EMBL/GenBank/DDBJ whole genome shotgun (WGS) entry which is preliminary data.</text>
</comment>
<dbReference type="GO" id="GO:0009279">
    <property type="term" value="C:cell outer membrane"/>
    <property type="evidence" value="ECO:0007669"/>
    <property type="project" value="UniProtKB-SubCell"/>
</dbReference>
<sequence length="749" mass="85345">MLRSAAGLRCISLSCILLACVLLVCWPAGAIPAATLSGFVYDIENGEALSHADVYLQETPYGDMTNEKGYYVIPDLPAGGYKVAFSYMGYKLEVRFIMLAENEEIELDMELTPQPILLETVEVKAGHDNLVLETGRLTLRTRELVQMPAAVEVDLFRSIQMLPGVTTLSDYSSGLYVRGGSPDQNLILLDDVDVYNPSHLFGFFSTFNVDAVKSVELQKGGFPARYGGRLSSLLDVHNRDGNRRKFEGVGRYSTISASTTLEGPWRHGSWMVSGRHTFIEQLARRLDIDLPYKFYDVHGRFNADIGKNDRSSLSYYRGRDKLDWDQEGLDVLLDWGNDTWSAQYTHLFSSRLFSHTLIGGSRYSSIAEVTFQDFDMRMKNEIRDLSTKSNLSFTPNRDHLIDFGVEAKLLDFGFNRRMGDDSNLDFKYSGIYSALYGQDSWRLSPQWQIQPGLRLDYYSEGSYFNLNPRLKLLRRINERVSLHATYGRYTQYLNLVAAEDASFTSMWFPVDETLDPGTADHFILGLELGPYDHFDLSLEGYYKPYHNLVEFNEEFGESLIEEDAQMGEVFNSGSGNAYGTDLYLRNNIHGFEGWLGYTWGVAHRTITHFNFSKEFQPSYDRRHQIVAVQDYNLAKHWRLNFIFKYGSGQPTTLAVGRYTAMDIMGREYDTVLYGAKNTSRLPAYHRLDAGITYHTKSAGMSVEVVLQIINVYNHENVYIRSYDMTENPVKYNDITMLPLLPTIGINVTF</sequence>
<dbReference type="Gene3D" id="2.40.170.20">
    <property type="entry name" value="TonB-dependent receptor, beta-barrel domain"/>
    <property type="match status" value="1"/>
</dbReference>
<evidence type="ECO:0000259" key="14">
    <source>
        <dbReference type="Pfam" id="PF07715"/>
    </source>
</evidence>
<dbReference type="InterPro" id="IPR037066">
    <property type="entry name" value="Plug_dom_sf"/>
</dbReference>
<dbReference type="Proteomes" id="UP000777784">
    <property type="component" value="Unassembled WGS sequence"/>
</dbReference>
<evidence type="ECO:0000256" key="9">
    <source>
        <dbReference type="ARBA" id="ARBA00023237"/>
    </source>
</evidence>